<feature type="transmembrane region" description="Helical" evidence="5">
    <location>
        <begin position="289"/>
        <end position="312"/>
    </location>
</feature>
<dbReference type="InterPro" id="IPR036259">
    <property type="entry name" value="MFS_trans_sf"/>
</dbReference>
<evidence type="ECO:0000256" key="3">
    <source>
        <dbReference type="ARBA" id="ARBA00022989"/>
    </source>
</evidence>
<feature type="transmembrane region" description="Helical" evidence="5">
    <location>
        <begin position="384"/>
        <end position="406"/>
    </location>
</feature>
<feature type="transmembrane region" description="Helical" evidence="5">
    <location>
        <begin position="78"/>
        <end position="101"/>
    </location>
</feature>
<evidence type="ECO:0000256" key="2">
    <source>
        <dbReference type="ARBA" id="ARBA00022692"/>
    </source>
</evidence>
<evidence type="ECO:0000256" key="1">
    <source>
        <dbReference type="ARBA" id="ARBA00004651"/>
    </source>
</evidence>
<dbReference type="InterPro" id="IPR020846">
    <property type="entry name" value="MFS_dom"/>
</dbReference>
<keyword evidence="4 5" id="KW-0472">Membrane</keyword>
<dbReference type="PANTHER" id="PTHR23528">
    <property type="match status" value="1"/>
</dbReference>
<comment type="caution">
    <text evidence="7">The sequence shown here is derived from an EMBL/GenBank/DDBJ whole genome shotgun (WGS) entry which is preliminary data.</text>
</comment>
<evidence type="ECO:0000259" key="6">
    <source>
        <dbReference type="PROSITE" id="PS50850"/>
    </source>
</evidence>
<sequence length="437" mass="46573">MAESSTVSENAVIHQAQEEDYRRVVAEYGDPKRTIALVLIAAVGMYIMCMSLGTALSLRIAALASGPNALDDATRNTIYSSITATGALLNIVAQPFIGALSDRTTSRWGRRKPWIAGCLIVSAIMMAGVGLFSNAIGIGICYCLGLMMMQCGFSIYSVIPAEGVPDKYRARVMGFMGMFGALATSFGSYLAGALVRWPVALMATPVLLGLITSIPLLILYKDPRKTKAEVPEGKASDVFRGLFSGFKTRDYMLVWITRVLSGFTIAAMFSYFTYYLIDKLDTPLTSVGAAAGTLTLMSAPVSVIFFTVSGWVSDKIGRRKPLVVVAGICMAAALVLAGTSHGFVQFAIAWELFAIGQAMYLTVDLALCVAVLPNKKDTGKDMSMFSVALSIGQAAAPAFAPFFINMGAGQNYLLYWCVAAVLALVAAGMMPLVKGVK</sequence>
<accession>A0A261F964</accession>
<keyword evidence="2 5" id="KW-0812">Transmembrane</keyword>
<evidence type="ECO:0000256" key="5">
    <source>
        <dbReference type="SAM" id="Phobius"/>
    </source>
</evidence>
<feature type="transmembrane region" description="Helical" evidence="5">
    <location>
        <begin position="197"/>
        <end position="220"/>
    </location>
</feature>
<dbReference type="Gene3D" id="1.20.1250.20">
    <property type="entry name" value="MFS general substrate transporter like domains"/>
    <property type="match status" value="2"/>
</dbReference>
<evidence type="ECO:0000256" key="4">
    <source>
        <dbReference type="ARBA" id="ARBA00023136"/>
    </source>
</evidence>
<keyword evidence="3 5" id="KW-1133">Transmembrane helix</keyword>
<dbReference type="GO" id="GO:0005886">
    <property type="term" value="C:plasma membrane"/>
    <property type="evidence" value="ECO:0007669"/>
    <property type="project" value="UniProtKB-SubCell"/>
</dbReference>
<protein>
    <submittedName>
        <fullName evidence="7">Major Facilitator Superfamily</fullName>
    </submittedName>
</protein>
<keyword evidence="8" id="KW-1185">Reference proteome</keyword>
<dbReference type="SUPFAM" id="SSF103473">
    <property type="entry name" value="MFS general substrate transporter"/>
    <property type="match status" value="1"/>
</dbReference>
<comment type="subcellular location">
    <subcellularLocation>
        <location evidence="1">Cell membrane</location>
        <topology evidence="1">Multi-pass membrane protein</topology>
    </subcellularLocation>
</comment>
<feature type="transmembrane region" description="Helical" evidence="5">
    <location>
        <begin position="137"/>
        <end position="159"/>
    </location>
</feature>
<dbReference type="GO" id="GO:0022857">
    <property type="term" value="F:transmembrane transporter activity"/>
    <property type="evidence" value="ECO:0007669"/>
    <property type="project" value="InterPro"/>
</dbReference>
<dbReference type="RefSeq" id="WP_094664986.1">
    <property type="nucleotide sequence ID" value="NZ_MWWV01000017.1"/>
</dbReference>
<evidence type="ECO:0000313" key="7">
    <source>
        <dbReference type="EMBL" id="OZG55690.1"/>
    </source>
</evidence>
<feature type="transmembrane region" description="Helical" evidence="5">
    <location>
        <begin position="171"/>
        <end position="191"/>
    </location>
</feature>
<dbReference type="Proteomes" id="UP000216444">
    <property type="component" value="Unassembled WGS sequence"/>
</dbReference>
<dbReference type="InterPro" id="IPR011701">
    <property type="entry name" value="MFS"/>
</dbReference>
<dbReference type="Pfam" id="PF07690">
    <property type="entry name" value="MFS_1"/>
    <property type="match status" value="1"/>
</dbReference>
<evidence type="ECO:0000313" key="8">
    <source>
        <dbReference type="Proteomes" id="UP000216444"/>
    </source>
</evidence>
<feature type="transmembrane region" description="Helical" evidence="5">
    <location>
        <begin position="252"/>
        <end position="277"/>
    </location>
</feature>
<dbReference type="PANTHER" id="PTHR23528:SF1">
    <property type="entry name" value="MAJOR FACILITATOR SUPERFAMILY (MFS) PROFILE DOMAIN-CONTAINING PROTEIN"/>
    <property type="match status" value="1"/>
</dbReference>
<reference evidence="7 8" key="1">
    <citation type="journal article" date="2017" name="BMC Genomics">
        <title>Comparative genomic and phylogenomic analyses of the Bifidobacteriaceae family.</title>
        <authorList>
            <person name="Lugli G.A."/>
            <person name="Milani C."/>
            <person name="Turroni F."/>
            <person name="Duranti S."/>
            <person name="Mancabelli L."/>
            <person name="Mangifesta M."/>
            <person name="Ferrario C."/>
            <person name="Modesto M."/>
            <person name="Mattarelli P."/>
            <person name="Jiri K."/>
            <person name="van Sinderen D."/>
            <person name="Ventura M."/>
        </authorList>
    </citation>
    <scope>NUCLEOTIDE SEQUENCE [LARGE SCALE GENOMIC DNA]</scope>
    <source>
        <strain evidence="7 8">DSM 100201</strain>
    </source>
</reference>
<feature type="transmembrane region" description="Helical" evidence="5">
    <location>
        <begin position="113"/>
        <end position="131"/>
    </location>
</feature>
<dbReference type="InterPro" id="IPR005829">
    <property type="entry name" value="Sugar_transporter_CS"/>
</dbReference>
<name>A0A261F964_9BIFI</name>
<dbReference type="EMBL" id="MWWV01000017">
    <property type="protein sequence ID" value="OZG55690.1"/>
    <property type="molecule type" value="Genomic_DNA"/>
</dbReference>
<feature type="transmembrane region" description="Helical" evidence="5">
    <location>
        <begin position="412"/>
        <end position="433"/>
    </location>
</feature>
<organism evidence="7 8">
    <name type="scientific">Bifidobacterium tissieri</name>
    <dbReference type="NCBI Taxonomy" id="1630162"/>
    <lineage>
        <taxon>Bacteria</taxon>
        <taxon>Bacillati</taxon>
        <taxon>Actinomycetota</taxon>
        <taxon>Actinomycetes</taxon>
        <taxon>Bifidobacteriales</taxon>
        <taxon>Bifidobacteriaceae</taxon>
        <taxon>Bifidobacterium</taxon>
    </lineage>
</organism>
<dbReference type="PROSITE" id="PS00216">
    <property type="entry name" value="SUGAR_TRANSPORT_1"/>
    <property type="match status" value="1"/>
</dbReference>
<dbReference type="AlphaFoldDB" id="A0A261F964"/>
<feature type="transmembrane region" description="Helical" evidence="5">
    <location>
        <begin position="324"/>
        <end position="348"/>
    </location>
</feature>
<dbReference type="PROSITE" id="PS50850">
    <property type="entry name" value="MFS"/>
    <property type="match status" value="1"/>
</dbReference>
<proteinExistence type="predicted"/>
<feature type="domain" description="Major facilitator superfamily (MFS) profile" evidence="6">
    <location>
        <begin position="250"/>
        <end position="437"/>
    </location>
</feature>
<gene>
    <name evidence="7" type="ORF">BTIS_1917</name>
</gene>
<feature type="transmembrane region" description="Helical" evidence="5">
    <location>
        <begin position="35"/>
        <end position="58"/>
    </location>
</feature>